<keyword evidence="9" id="KW-1185">Reference proteome</keyword>
<evidence type="ECO:0000313" key="9">
    <source>
        <dbReference type="Proteomes" id="UP000472272"/>
    </source>
</evidence>
<evidence type="ECO:0000313" key="8">
    <source>
        <dbReference type="Ensembl" id="ENSPMRP00000005162.1"/>
    </source>
</evidence>
<reference evidence="8 9" key="1">
    <citation type="journal article" date="2019" name="Proc. Natl. Acad. Sci. U.S.A.">
        <title>Regulatory changes in pterin and carotenoid genes underlie balanced color polymorphisms in the wall lizard.</title>
        <authorList>
            <person name="Andrade P."/>
            <person name="Pinho C."/>
            <person name="Perez I de Lanuza G."/>
            <person name="Afonso S."/>
            <person name="Brejcha J."/>
            <person name="Rubin C.J."/>
            <person name="Wallerman O."/>
            <person name="Pereira P."/>
            <person name="Sabatino S.J."/>
            <person name="Bellati A."/>
            <person name="Pellitteri-Rosa D."/>
            <person name="Bosakova Z."/>
            <person name="Bunikis I."/>
            <person name="Carretero M.A."/>
            <person name="Feiner N."/>
            <person name="Marsik P."/>
            <person name="Pauperio F."/>
            <person name="Salvi D."/>
            <person name="Soler L."/>
            <person name="While G.M."/>
            <person name="Uller T."/>
            <person name="Font E."/>
            <person name="Andersson L."/>
            <person name="Carneiro M."/>
        </authorList>
    </citation>
    <scope>NUCLEOTIDE SEQUENCE</scope>
</reference>
<dbReference type="AlphaFoldDB" id="A0A670I153"/>
<evidence type="ECO:0000256" key="4">
    <source>
        <dbReference type="PROSITE-ProRule" id="PRU00024"/>
    </source>
</evidence>
<dbReference type="InterPro" id="IPR050143">
    <property type="entry name" value="TRIM/RBCC"/>
</dbReference>
<evidence type="ECO:0000256" key="1">
    <source>
        <dbReference type="ARBA" id="ARBA00022723"/>
    </source>
</evidence>
<dbReference type="Pfam" id="PF00643">
    <property type="entry name" value="zf-B_box"/>
    <property type="match status" value="1"/>
</dbReference>
<evidence type="ECO:0000259" key="6">
    <source>
        <dbReference type="PROSITE" id="PS50089"/>
    </source>
</evidence>
<reference evidence="8" key="3">
    <citation type="submission" date="2025-09" db="UniProtKB">
        <authorList>
            <consortium name="Ensembl"/>
        </authorList>
    </citation>
    <scope>IDENTIFICATION</scope>
</reference>
<evidence type="ECO:0000256" key="2">
    <source>
        <dbReference type="ARBA" id="ARBA00022771"/>
    </source>
</evidence>
<feature type="coiled-coil region" evidence="5">
    <location>
        <begin position="140"/>
        <end position="230"/>
    </location>
</feature>
<name>A0A670I153_PODMU</name>
<dbReference type="PROSITE" id="PS50089">
    <property type="entry name" value="ZF_RING_2"/>
    <property type="match status" value="1"/>
</dbReference>
<dbReference type="Gene3D" id="3.30.40.10">
    <property type="entry name" value="Zinc/RING finger domain, C3HC4 (zinc finger)"/>
    <property type="match status" value="1"/>
</dbReference>
<dbReference type="SMART" id="SM00336">
    <property type="entry name" value="BBOX"/>
    <property type="match status" value="1"/>
</dbReference>
<organism evidence="8 9">
    <name type="scientific">Podarcis muralis</name>
    <name type="common">Wall lizard</name>
    <name type="synonym">Lacerta muralis</name>
    <dbReference type="NCBI Taxonomy" id="64176"/>
    <lineage>
        <taxon>Eukaryota</taxon>
        <taxon>Metazoa</taxon>
        <taxon>Chordata</taxon>
        <taxon>Craniata</taxon>
        <taxon>Vertebrata</taxon>
        <taxon>Euteleostomi</taxon>
        <taxon>Lepidosauria</taxon>
        <taxon>Squamata</taxon>
        <taxon>Bifurcata</taxon>
        <taxon>Unidentata</taxon>
        <taxon>Episquamata</taxon>
        <taxon>Laterata</taxon>
        <taxon>Lacertibaenia</taxon>
        <taxon>Lacertidae</taxon>
        <taxon>Podarcis</taxon>
    </lineage>
</organism>
<dbReference type="InterPro" id="IPR000315">
    <property type="entry name" value="Znf_B-box"/>
</dbReference>
<dbReference type="InterPro" id="IPR017907">
    <property type="entry name" value="Znf_RING_CS"/>
</dbReference>
<reference evidence="8" key="2">
    <citation type="submission" date="2025-08" db="UniProtKB">
        <authorList>
            <consortium name="Ensembl"/>
        </authorList>
    </citation>
    <scope>IDENTIFICATION</scope>
</reference>
<dbReference type="GO" id="GO:0008270">
    <property type="term" value="F:zinc ion binding"/>
    <property type="evidence" value="ECO:0007669"/>
    <property type="project" value="UniProtKB-KW"/>
</dbReference>
<evidence type="ECO:0000256" key="3">
    <source>
        <dbReference type="ARBA" id="ARBA00022833"/>
    </source>
</evidence>
<feature type="domain" description="B box-type" evidence="7">
    <location>
        <begin position="81"/>
        <end position="122"/>
    </location>
</feature>
<sequence>MAGSGGPVQDLCAEATCPICLDFFKDPVTTTCGHDFCRGCLSRYSGVCPICKARMQRGNFRPNWQLANIVEKIKLLPPNKGEKDLCKKHEEKLHLFCKEDEELVCWVCERSPEHKSHTVVLKEEAAHEYKTIICHHLKHLRKEREQILDYEANMGKESNNLLVKTEKRNTVEKFRQLHQFLEEEEKRLLNEIEEMEKEITRRREKHLAGLSEELSSLDSLIREMEEKSQQPVSELLQVRLWQEQMFLPGAYRCIMGRAFHK</sequence>
<dbReference type="Gene3D" id="3.30.160.60">
    <property type="entry name" value="Classic Zinc Finger"/>
    <property type="match status" value="1"/>
</dbReference>
<keyword evidence="5" id="KW-0175">Coiled coil</keyword>
<dbReference type="InterPro" id="IPR013083">
    <property type="entry name" value="Znf_RING/FYVE/PHD"/>
</dbReference>
<dbReference type="Ensembl" id="ENSPMRT00000005501.1">
    <property type="protein sequence ID" value="ENSPMRP00000005162.1"/>
    <property type="gene ID" value="ENSPMRG00000003542.1"/>
</dbReference>
<protein>
    <submittedName>
        <fullName evidence="8">Uncharacterized protein</fullName>
    </submittedName>
</protein>
<dbReference type="Pfam" id="PF15227">
    <property type="entry name" value="zf-C3HC4_4"/>
    <property type="match status" value="1"/>
</dbReference>
<keyword evidence="1" id="KW-0479">Metal-binding</keyword>
<dbReference type="PANTHER" id="PTHR24103">
    <property type="entry name" value="E3 UBIQUITIN-PROTEIN LIGASE TRIM"/>
    <property type="match status" value="1"/>
</dbReference>
<evidence type="ECO:0000256" key="5">
    <source>
        <dbReference type="SAM" id="Coils"/>
    </source>
</evidence>
<dbReference type="InterPro" id="IPR001841">
    <property type="entry name" value="Znf_RING"/>
</dbReference>
<dbReference type="SUPFAM" id="SSF57845">
    <property type="entry name" value="B-box zinc-binding domain"/>
    <property type="match status" value="1"/>
</dbReference>
<keyword evidence="3" id="KW-0862">Zinc</keyword>
<dbReference type="SUPFAM" id="SSF57850">
    <property type="entry name" value="RING/U-box"/>
    <property type="match status" value="1"/>
</dbReference>
<keyword evidence="2 4" id="KW-0863">Zinc-finger</keyword>
<dbReference type="GeneTree" id="ENSGT01030000234669"/>
<dbReference type="SMART" id="SM00184">
    <property type="entry name" value="RING"/>
    <property type="match status" value="1"/>
</dbReference>
<evidence type="ECO:0000259" key="7">
    <source>
        <dbReference type="PROSITE" id="PS50119"/>
    </source>
</evidence>
<dbReference type="PROSITE" id="PS00518">
    <property type="entry name" value="ZF_RING_1"/>
    <property type="match status" value="1"/>
</dbReference>
<feature type="domain" description="RING-type" evidence="6">
    <location>
        <begin position="17"/>
        <end position="52"/>
    </location>
</feature>
<accession>A0A670I153</accession>
<proteinExistence type="predicted"/>
<dbReference type="Proteomes" id="UP000472272">
    <property type="component" value="Chromosome 2"/>
</dbReference>
<dbReference type="PROSITE" id="PS50119">
    <property type="entry name" value="ZF_BBOX"/>
    <property type="match status" value="1"/>
</dbReference>